<feature type="region of interest" description="Disordered" evidence="1">
    <location>
        <begin position="245"/>
        <end position="334"/>
    </location>
</feature>
<dbReference type="InterPro" id="IPR012417">
    <property type="entry name" value="CaM-bd_dom_pln"/>
</dbReference>
<feature type="compositionally biased region" description="Basic and acidic residues" evidence="1">
    <location>
        <begin position="1"/>
        <end position="16"/>
    </location>
</feature>
<dbReference type="SMART" id="SM01054">
    <property type="entry name" value="CaM_binding"/>
    <property type="match status" value="1"/>
</dbReference>
<dbReference type="Pfam" id="PF07839">
    <property type="entry name" value="CaM_binding"/>
    <property type="match status" value="1"/>
</dbReference>
<evidence type="ECO:0000313" key="3">
    <source>
        <dbReference type="EMBL" id="KAK8954564.1"/>
    </source>
</evidence>
<sequence length="354" mass="40198">MALRKVLDKLGMKSESKNAGSAELDKASNSSGRSHDSGGEAKKKMKKVRSIRVAPKKTVLFQPASKETEPPPHFMKSTTSYATRKETTQVTIISSTSTAKTKNTKTHTATKAPAKSTAKTSMPAKPEEEDNHDCTYPYCSLHGHKHGAVPSLKRFLSTKMQSSMKQRGFSSVEKRGGQEIEIVEEVVNELFIEIQTKLQKQGIQIEDVNNSFEDCGDQNRELSLEEIQVINQFLEYIDKEYQEEEEEAEEVQIKPGDSQQMEAISHKSTSENNFKESRADFSLNMSKVKRSRSRRQAIKNRESAIEFNPRPPRLLEPRPEPEKEQVNLRHQAANERKAAEEWMVDFALKKPWED</sequence>
<feature type="compositionally biased region" description="Low complexity" evidence="1">
    <location>
        <begin position="96"/>
        <end position="121"/>
    </location>
</feature>
<evidence type="ECO:0000259" key="2">
    <source>
        <dbReference type="SMART" id="SM01054"/>
    </source>
</evidence>
<feature type="region of interest" description="Disordered" evidence="1">
    <location>
        <begin position="1"/>
        <end position="81"/>
    </location>
</feature>
<dbReference type="InterPro" id="IPR044681">
    <property type="entry name" value="PICBP-like"/>
</dbReference>
<feature type="compositionally biased region" description="Basic residues" evidence="1">
    <location>
        <begin position="287"/>
        <end position="298"/>
    </location>
</feature>
<dbReference type="Proteomes" id="UP001418222">
    <property type="component" value="Unassembled WGS sequence"/>
</dbReference>
<dbReference type="EMBL" id="JBBWWQ010000002">
    <property type="protein sequence ID" value="KAK8954564.1"/>
    <property type="molecule type" value="Genomic_DNA"/>
</dbReference>
<gene>
    <name evidence="3" type="ORF">KSP39_PZI002792</name>
</gene>
<accession>A0AAP0GEJ4</accession>
<feature type="region of interest" description="Disordered" evidence="1">
    <location>
        <begin position="96"/>
        <end position="131"/>
    </location>
</feature>
<reference evidence="3 4" key="1">
    <citation type="journal article" date="2022" name="Nat. Plants">
        <title>Genomes of leafy and leafless Platanthera orchids illuminate the evolution of mycoheterotrophy.</title>
        <authorList>
            <person name="Li M.H."/>
            <person name="Liu K.W."/>
            <person name="Li Z."/>
            <person name="Lu H.C."/>
            <person name="Ye Q.L."/>
            <person name="Zhang D."/>
            <person name="Wang J.Y."/>
            <person name="Li Y.F."/>
            <person name="Zhong Z.M."/>
            <person name="Liu X."/>
            <person name="Yu X."/>
            <person name="Liu D.K."/>
            <person name="Tu X.D."/>
            <person name="Liu B."/>
            <person name="Hao Y."/>
            <person name="Liao X.Y."/>
            <person name="Jiang Y.T."/>
            <person name="Sun W.H."/>
            <person name="Chen J."/>
            <person name="Chen Y.Q."/>
            <person name="Ai Y."/>
            <person name="Zhai J.W."/>
            <person name="Wu S.S."/>
            <person name="Zhou Z."/>
            <person name="Hsiao Y.Y."/>
            <person name="Wu W.L."/>
            <person name="Chen Y.Y."/>
            <person name="Lin Y.F."/>
            <person name="Hsu J.L."/>
            <person name="Li C.Y."/>
            <person name="Wang Z.W."/>
            <person name="Zhao X."/>
            <person name="Zhong W.Y."/>
            <person name="Ma X.K."/>
            <person name="Ma L."/>
            <person name="Huang J."/>
            <person name="Chen G.Z."/>
            <person name="Huang M.Z."/>
            <person name="Huang L."/>
            <person name="Peng D.H."/>
            <person name="Luo Y.B."/>
            <person name="Zou S.Q."/>
            <person name="Chen S.P."/>
            <person name="Lan S."/>
            <person name="Tsai W.C."/>
            <person name="Van de Peer Y."/>
            <person name="Liu Z.J."/>
        </authorList>
    </citation>
    <scope>NUCLEOTIDE SEQUENCE [LARGE SCALE GENOMIC DNA]</scope>
    <source>
        <strain evidence="3">Lor287</strain>
    </source>
</reference>
<proteinExistence type="predicted"/>
<dbReference type="AlphaFoldDB" id="A0AAP0GEJ4"/>
<comment type="caution">
    <text evidence="3">The sequence shown here is derived from an EMBL/GenBank/DDBJ whole genome shotgun (WGS) entry which is preliminary data.</text>
</comment>
<dbReference type="PANTHER" id="PTHR33923">
    <property type="entry name" value="CALMODULIN-BINDING PROTEIN-RELATED"/>
    <property type="match status" value="1"/>
</dbReference>
<name>A0AAP0GEJ4_9ASPA</name>
<dbReference type="GO" id="GO:0005516">
    <property type="term" value="F:calmodulin binding"/>
    <property type="evidence" value="ECO:0007669"/>
    <property type="project" value="InterPro"/>
</dbReference>
<evidence type="ECO:0000313" key="4">
    <source>
        <dbReference type="Proteomes" id="UP001418222"/>
    </source>
</evidence>
<feature type="compositionally biased region" description="Basic and acidic residues" evidence="1">
    <location>
        <begin position="33"/>
        <end position="42"/>
    </location>
</feature>
<feature type="domain" description="Calmodulin-binding" evidence="2">
    <location>
        <begin position="265"/>
        <end position="351"/>
    </location>
</feature>
<protein>
    <recommendedName>
        <fullName evidence="2">Calmodulin-binding domain-containing protein</fullName>
    </recommendedName>
</protein>
<feature type="compositionally biased region" description="Basic and acidic residues" evidence="1">
    <location>
        <begin position="264"/>
        <end position="279"/>
    </location>
</feature>
<dbReference type="PANTHER" id="PTHR33923:SF2">
    <property type="entry name" value="CALMODULIN-BINDING PROTEIN-RELATED"/>
    <property type="match status" value="1"/>
</dbReference>
<keyword evidence="4" id="KW-1185">Reference proteome</keyword>
<organism evidence="3 4">
    <name type="scientific">Platanthera zijinensis</name>
    <dbReference type="NCBI Taxonomy" id="2320716"/>
    <lineage>
        <taxon>Eukaryota</taxon>
        <taxon>Viridiplantae</taxon>
        <taxon>Streptophyta</taxon>
        <taxon>Embryophyta</taxon>
        <taxon>Tracheophyta</taxon>
        <taxon>Spermatophyta</taxon>
        <taxon>Magnoliopsida</taxon>
        <taxon>Liliopsida</taxon>
        <taxon>Asparagales</taxon>
        <taxon>Orchidaceae</taxon>
        <taxon>Orchidoideae</taxon>
        <taxon>Orchideae</taxon>
        <taxon>Orchidinae</taxon>
        <taxon>Platanthera</taxon>
    </lineage>
</organism>
<feature type="compositionally biased region" description="Basic and acidic residues" evidence="1">
    <location>
        <begin position="313"/>
        <end position="334"/>
    </location>
</feature>
<evidence type="ECO:0000256" key="1">
    <source>
        <dbReference type="SAM" id="MobiDB-lite"/>
    </source>
</evidence>